<dbReference type="EMBL" id="BGPR01005758">
    <property type="protein sequence ID" value="GBN13202.1"/>
    <property type="molecule type" value="Genomic_DNA"/>
</dbReference>
<comment type="caution">
    <text evidence="1">The sequence shown here is derived from an EMBL/GenBank/DDBJ whole genome shotgun (WGS) entry which is preliminary data.</text>
</comment>
<reference evidence="1 2" key="1">
    <citation type="journal article" date="2019" name="Sci. Rep.">
        <title>Orb-weaving spider Araneus ventricosus genome elucidates the spidroin gene catalogue.</title>
        <authorList>
            <person name="Kono N."/>
            <person name="Nakamura H."/>
            <person name="Ohtoshi R."/>
            <person name="Moran D.A.P."/>
            <person name="Shinohara A."/>
            <person name="Yoshida Y."/>
            <person name="Fujiwara M."/>
            <person name="Mori M."/>
            <person name="Tomita M."/>
            <person name="Arakawa K."/>
        </authorList>
    </citation>
    <scope>NUCLEOTIDE SEQUENCE [LARGE SCALE GENOMIC DNA]</scope>
</reference>
<protein>
    <submittedName>
        <fullName evidence="1">Uncharacterized protein</fullName>
    </submittedName>
</protein>
<accession>A0A4Y2LEZ4</accession>
<evidence type="ECO:0000313" key="2">
    <source>
        <dbReference type="Proteomes" id="UP000499080"/>
    </source>
</evidence>
<dbReference type="AlphaFoldDB" id="A0A4Y2LEZ4"/>
<organism evidence="1 2">
    <name type="scientific">Araneus ventricosus</name>
    <name type="common">Orbweaver spider</name>
    <name type="synonym">Epeira ventricosa</name>
    <dbReference type="NCBI Taxonomy" id="182803"/>
    <lineage>
        <taxon>Eukaryota</taxon>
        <taxon>Metazoa</taxon>
        <taxon>Ecdysozoa</taxon>
        <taxon>Arthropoda</taxon>
        <taxon>Chelicerata</taxon>
        <taxon>Arachnida</taxon>
        <taxon>Araneae</taxon>
        <taxon>Araneomorphae</taxon>
        <taxon>Entelegynae</taxon>
        <taxon>Araneoidea</taxon>
        <taxon>Araneidae</taxon>
        <taxon>Araneus</taxon>
    </lineage>
</organism>
<proteinExistence type="predicted"/>
<sequence length="77" mass="8876">MDRARYTVSVYLNSYRNRPNLARNRPMHLSDSRCDSSSAEAEVLMALTGNGPTPPEGDTYYHRQRASSNLYFAYLLW</sequence>
<dbReference type="Proteomes" id="UP000499080">
    <property type="component" value="Unassembled WGS sequence"/>
</dbReference>
<evidence type="ECO:0000313" key="1">
    <source>
        <dbReference type="EMBL" id="GBN13202.1"/>
    </source>
</evidence>
<gene>
    <name evidence="1" type="ORF">AVEN_242435_1</name>
</gene>
<name>A0A4Y2LEZ4_ARAVE</name>
<keyword evidence="2" id="KW-1185">Reference proteome</keyword>